<organism evidence="2 3">
    <name type="scientific">Caenorhabditis tropicalis</name>
    <dbReference type="NCBI Taxonomy" id="1561998"/>
    <lineage>
        <taxon>Eukaryota</taxon>
        <taxon>Metazoa</taxon>
        <taxon>Ecdysozoa</taxon>
        <taxon>Nematoda</taxon>
        <taxon>Chromadorea</taxon>
        <taxon>Rhabditida</taxon>
        <taxon>Rhabditina</taxon>
        <taxon>Rhabditomorpha</taxon>
        <taxon>Rhabditoidea</taxon>
        <taxon>Rhabditidae</taxon>
        <taxon>Peloderinae</taxon>
        <taxon>Caenorhabditis</taxon>
    </lineage>
</organism>
<sequence length="131" mass="15628">MAEAELKQAKRMKEGVDELSESNERKRKIYEKNIADHQEYQVTTQKKINIMEKDKKDLVKELDMEKSELERNREAKERMDRETERYNKASRWITYQLTYGKQCEECSEKTNGLLPDAVYEVKDQSTSDQPK</sequence>
<protein>
    <submittedName>
        <fullName evidence="3">DUF3967 domain-containing protein</fullName>
    </submittedName>
</protein>
<keyword evidence="2" id="KW-1185">Reference proteome</keyword>
<dbReference type="AlphaFoldDB" id="A0A1I7US24"/>
<proteinExistence type="predicted"/>
<dbReference type="WBParaSite" id="Csp11.Scaffold630.g18777.t1">
    <property type="protein sequence ID" value="Csp11.Scaffold630.g18777.t1"/>
    <property type="gene ID" value="Csp11.Scaffold630.g18777"/>
</dbReference>
<feature type="region of interest" description="Disordered" evidence="1">
    <location>
        <begin position="65"/>
        <end position="85"/>
    </location>
</feature>
<dbReference type="Proteomes" id="UP000095282">
    <property type="component" value="Unplaced"/>
</dbReference>
<evidence type="ECO:0000313" key="2">
    <source>
        <dbReference type="Proteomes" id="UP000095282"/>
    </source>
</evidence>
<feature type="compositionally biased region" description="Basic and acidic residues" evidence="1">
    <location>
        <begin position="1"/>
        <end position="16"/>
    </location>
</feature>
<accession>A0A1I7US24</accession>
<reference evidence="3" key="1">
    <citation type="submission" date="2016-11" db="UniProtKB">
        <authorList>
            <consortium name="WormBaseParasite"/>
        </authorList>
    </citation>
    <scope>IDENTIFICATION</scope>
</reference>
<evidence type="ECO:0000313" key="3">
    <source>
        <dbReference type="WBParaSite" id="Csp11.Scaffold630.g18777.t1"/>
    </source>
</evidence>
<feature type="region of interest" description="Disordered" evidence="1">
    <location>
        <begin position="1"/>
        <end position="23"/>
    </location>
</feature>
<name>A0A1I7US24_9PELO</name>
<evidence type="ECO:0000256" key="1">
    <source>
        <dbReference type="SAM" id="MobiDB-lite"/>
    </source>
</evidence>